<dbReference type="PANTHER" id="PTHR48081:SF8">
    <property type="entry name" value="ALPHA_BETA HYDROLASE FOLD-3 DOMAIN-CONTAINING PROTEIN-RELATED"/>
    <property type="match status" value="1"/>
</dbReference>
<gene>
    <name evidence="4" type="primary">aflJ</name>
    <name evidence="4" type="ORF">LSUE1_G009069</name>
</gene>
<dbReference type="SUPFAM" id="SSF53474">
    <property type="entry name" value="alpha/beta-Hydrolases"/>
    <property type="match status" value="1"/>
</dbReference>
<feature type="non-terminal residue" evidence="4">
    <location>
        <position position="569"/>
    </location>
</feature>
<evidence type="ECO:0000256" key="1">
    <source>
        <dbReference type="ARBA" id="ARBA00022801"/>
    </source>
</evidence>
<dbReference type="OrthoDB" id="1723750at2759"/>
<evidence type="ECO:0000313" key="5">
    <source>
        <dbReference type="Proteomes" id="UP000469558"/>
    </source>
</evidence>
<dbReference type="Gene3D" id="3.40.50.150">
    <property type="entry name" value="Vaccinia Virus protein VP39"/>
    <property type="match status" value="1"/>
</dbReference>
<protein>
    <submittedName>
        <fullName evidence="4">Versiconal hemiacetal acetate esterase</fullName>
    </submittedName>
</protein>
<dbReference type="PANTHER" id="PTHR48081">
    <property type="entry name" value="AB HYDROLASE SUPERFAMILY PROTEIN C4A8.06C"/>
    <property type="match status" value="1"/>
</dbReference>
<dbReference type="InterPro" id="IPR013094">
    <property type="entry name" value="AB_hydrolase_3"/>
</dbReference>
<evidence type="ECO:0000313" key="4">
    <source>
        <dbReference type="EMBL" id="TVY78308.1"/>
    </source>
</evidence>
<name>A0A8T9C2U2_9HELO</name>
<dbReference type="Pfam" id="PF07859">
    <property type="entry name" value="Abhydrolase_3"/>
    <property type="match status" value="1"/>
</dbReference>
<evidence type="ECO:0000256" key="2">
    <source>
        <dbReference type="SAM" id="MobiDB-lite"/>
    </source>
</evidence>
<feature type="domain" description="Alpha/beta hydrolase fold-3" evidence="3">
    <location>
        <begin position="363"/>
        <end position="569"/>
    </location>
</feature>
<reference evidence="4 5" key="1">
    <citation type="submission" date="2018-05" db="EMBL/GenBank/DDBJ databases">
        <title>Genome sequencing and assembly of the regulated plant pathogen Lachnellula willkommii and related sister species for the development of diagnostic species identification markers.</title>
        <authorList>
            <person name="Giroux E."/>
            <person name="Bilodeau G."/>
        </authorList>
    </citation>
    <scope>NUCLEOTIDE SEQUENCE [LARGE SCALE GENOMIC DNA]</scope>
    <source>
        <strain evidence="4 5">CBS 268.59</strain>
    </source>
</reference>
<comment type="caution">
    <text evidence="4">The sequence shown here is derived from an EMBL/GenBank/DDBJ whole genome shotgun (WGS) entry which is preliminary data.</text>
</comment>
<dbReference type="GO" id="GO:0016787">
    <property type="term" value="F:hydrolase activity"/>
    <property type="evidence" value="ECO:0007669"/>
    <property type="project" value="UniProtKB-KW"/>
</dbReference>
<evidence type="ECO:0000259" key="3">
    <source>
        <dbReference type="Pfam" id="PF07859"/>
    </source>
</evidence>
<keyword evidence="5" id="KW-1185">Reference proteome</keyword>
<sequence>MLEALPSKISYSTLVIKLDDGQEISIPRRELWDVRVQLMAEEDDEGLGNLGKDDVRTGVYEGGFKSWESSVDLVKELYKRKNEASELPRRVLELGCGTALPSLAVFQWLLQTSPSSMRGLHLALADYNPTVLQLVTLPNVLLSWAQTTKSESWEIEGELELSPEVLQEFSASLKSFNIQLSFFSGAWSPEFVDIVNQDAPSTTTRLTVIGAETIYSPAALNSFAETLMSLLSIGEAGEKTALVAAKKVYFGVGGSMEDFCDMANPVRKNNLVHFMKSTQWQPHRQMDTRQGGSRMRKPEGHRPLFSGSVQEIIDQYNTLGAALAAQAPPPDTSVQYRDETADGVPVRIYTPPAANEGKLPVGVYYHGGGYLLGGLDEGNAFCCVLAKQIPCIIVSVDYRLSTTHKMPIMLEDSLAAYKWGWQNAEKLGGNQSKVFAIGGSAGGGLALTVTDQLIKSGLRSHVQGIVALCPITAHPSSIPSAYASQYTSYVENGSGVPLIDAASLTTFFEAAGVDYHDEKVFVTLSKRLGEFPPTYITTCGKDPLRDDGRVLEAMLRREGARTMSDVYEG</sequence>
<dbReference type="AlphaFoldDB" id="A0A8T9C2U2"/>
<dbReference type="InterPro" id="IPR029063">
    <property type="entry name" value="SAM-dependent_MTases_sf"/>
</dbReference>
<keyword evidence="1" id="KW-0378">Hydrolase</keyword>
<organism evidence="4 5">
    <name type="scientific">Lachnellula suecica</name>
    <dbReference type="NCBI Taxonomy" id="602035"/>
    <lineage>
        <taxon>Eukaryota</taxon>
        <taxon>Fungi</taxon>
        <taxon>Dikarya</taxon>
        <taxon>Ascomycota</taxon>
        <taxon>Pezizomycotina</taxon>
        <taxon>Leotiomycetes</taxon>
        <taxon>Helotiales</taxon>
        <taxon>Lachnaceae</taxon>
        <taxon>Lachnellula</taxon>
    </lineage>
</organism>
<dbReference type="InterPro" id="IPR050300">
    <property type="entry name" value="GDXG_lipolytic_enzyme"/>
</dbReference>
<dbReference type="Gene3D" id="3.40.50.1820">
    <property type="entry name" value="alpha/beta hydrolase"/>
    <property type="match status" value="1"/>
</dbReference>
<dbReference type="InterPro" id="IPR029058">
    <property type="entry name" value="AB_hydrolase_fold"/>
</dbReference>
<dbReference type="Proteomes" id="UP000469558">
    <property type="component" value="Unassembled WGS sequence"/>
</dbReference>
<feature type="region of interest" description="Disordered" evidence="2">
    <location>
        <begin position="280"/>
        <end position="301"/>
    </location>
</feature>
<accession>A0A8T9C2U2</accession>
<dbReference type="EMBL" id="QGMK01000796">
    <property type="protein sequence ID" value="TVY78308.1"/>
    <property type="molecule type" value="Genomic_DNA"/>
</dbReference>
<proteinExistence type="predicted"/>